<keyword evidence="5" id="KW-0539">Nucleus</keyword>
<reference evidence="8" key="1">
    <citation type="submission" date="2021-02" db="EMBL/GenBank/DDBJ databases">
        <authorList>
            <person name="Nowell W R."/>
        </authorList>
    </citation>
    <scope>NUCLEOTIDE SEQUENCE</scope>
</reference>
<feature type="domain" description="Survival Motor Neuron Gemin2-binding" evidence="7">
    <location>
        <begin position="15"/>
        <end position="40"/>
    </location>
</feature>
<accession>A0A815FII7</accession>
<dbReference type="InterPro" id="IPR049481">
    <property type="entry name" value="SMN_G2-BD"/>
</dbReference>
<dbReference type="CDD" id="cd22852">
    <property type="entry name" value="SMN_C"/>
    <property type="match status" value="1"/>
</dbReference>
<dbReference type="InterPro" id="IPR040424">
    <property type="entry name" value="Smn1"/>
</dbReference>
<name>A0A815FII7_ADIRI</name>
<evidence type="ECO:0000259" key="7">
    <source>
        <dbReference type="Pfam" id="PF20636"/>
    </source>
</evidence>
<dbReference type="PANTHER" id="PTHR39267">
    <property type="entry name" value="SURVIVAL MOTOR NEURON-LIKE PROTEIN 1"/>
    <property type="match status" value="1"/>
</dbReference>
<evidence type="ECO:0000256" key="6">
    <source>
        <dbReference type="SAM" id="MobiDB-lite"/>
    </source>
</evidence>
<dbReference type="Pfam" id="PF20636">
    <property type="entry name" value="SMN_G2-BD"/>
    <property type="match status" value="1"/>
</dbReference>
<evidence type="ECO:0000256" key="4">
    <source>
        <dbReference type="ARBA" id="ARBA00023187"/>
    </source>
</evidence>
<evidence type="ECO:0000313" key="8">
    <source>
        <dbReference type="EMBL" id="CAF1329182.1"/>
    </source>
</evidence>
<keyword evidence="9" id="KW-1185">Reference proteome</keyword>
<keyword evidence="3" id="KW-0507">mRNA processing</keyword>
<sequence>MSNAGETIFDRSTDNHDEVWDDTELIRAYDRAHRQIQNRLRNTPKTKKESSKAKNSPSTHKQKTKKIDTISSPASITEPTTIASIPTPLPLNMITPPKTEEDALHSMLMSWYMAGYHAGQVAAKNQKKNKVYYRRQKEDKRRIMGQKMTSPANPKPVVMMRMMAPTVITPRQRPADRPIANLQQQQRRPLNHYRYYGA</sequence>
<dbReference type="AlphaFoldDB" id="A0A815FII7"/>
<feature type="compositionally biased region" description="Polar residues" evidence="6">
    <location>
        <begin position="69"/>
        <end position="83"/>
    </location>
</feature>
<protein>
    <recommendedName>
        <fullName evidence="7">Survival Motor Neuron Gemin2-binding domain-containing protein</fullName>
    </recommendedName>
</protein>
<dbReference type="GO" id="GO:0008380">
    <property type="term" value="P:RNA splicing"/>
    <property type="evidence" value="ECO:0007669"/>
    <property type="project" value="UniProtKB-KW"/>
</dbReference>
<feature type="region of interest" description="Disordered" evidence="6">
    <location>
        <begin position="170"/>
        <end position="198"/>
    </location>
</feature>
<evidence type="ECO:0000256" key="2">
    <source>
        <dbReference type="ARBA" id="ARBA00005371"/>
    </source>
</evidence>
<comment type="subcellular location">
    <subcellularLocation>
        <location evidence="1">Nucleus</location>
    </subcellularLocation>
</comment>
<keyword evidence="4" id="KW-0508">mRNA splicing</keyword>
<comment type="similarity">
    <text evidence="2">Belongs to the SMN family.</text>
</comment>
<evidence type="ECO:0000256" key="1">
    <source>
        <dbReference type="ARBA" id="ARBA00004123"/>
    </source>
</evidence>
<dbReference type="GO" id="GO:0006397">
    <property type="term" value="P:mRNA processing"/>
    <property type="evidence" value="ECO:0007669"/>
    <property type="project" value="UniProtKB-KW"/>
</dbReference>
<evidence type="ECO:0000313" key="9">
    <source>
        <dbReference type="Proteomes" id="UP000663828"/>
    </source>
</evidence>
<organism evidence="8 9">
    <name type="scientific">Adineta ricciae</name>
    <name type="common">Rotifer</name>
    <dbReference type="NCBI Taxonomy" id="249248"/>
    <lineage>
        <taxon>Eukaryota</taxon>
        <taxon>Metazoa</taxon>
        <taxon>Spiralia</taxon>
        <taxon>Gnathifera</taxon>
        <taxon>Rotifera</taxon>
        <taxon>Eurotatoria</taxon>
        <taxon>Bdelloidea</taxon>
        <taxon>Adinetida</taxon>
        <taxon>Adinetidae</taxon>
        <taxon>Adineta</taxon>
    </lineage>
</organism>
<dbReference type="Pfam" id="PF20635">
    <property type="entry name" value="SMN_YG-box"/>
    <property type="match status" value="1"/>
</dbReference>
<dbReference type="CDD" id="cd22851">
    <property type="entry name" value="SMN_N"/>
    <property type="match status" value="1"/>
</dbReference>
<dbReference type="EMBL" id="CAJNOR010002696">
    <property type="protein sequence ID" value="CAF1329182.1"/>
    <property type="molecule type" value="Genomic_DNA"/>
</dbReference>
<dbReference type="InterPro" id="IPR047313">
    <property type="entry name" value="SMN_C"/>
</dbReference>
<comment type="caution">
    <text evidence="8">The sequence shown here is derived from an EMBL/GenBank/DDBJ whole genome shotgun (WGS) entry which is preliminary data.</text>
</comment>
<proteinExistence type="inferred from homology"/>
<gene>
    <name evidence="8" type="ORF">XAT740_LOCUS30338</name>
</gene>
<dbReference type="Proteomes" id="UP000663828">
    <property type="component" value="Unassembled WGS sequence"/>
</dbReference>
<dbReference type="PANTHER" id="PTHR39267:SF1">
    <property type="entry name" value="SURVIVAL MOTOR NEURON PROTEIN"/>
    <property type="match status" value="1"/>
</dbReference>
<feature type="region of interest" description="Disordered" evidence="6">
    <location>
        <begin position="32"/>
        <end position="83"/>
    </location>
</feature>
<evidence type="ECO:0000256" key="5">
    <source>
        <dbReference type="ARBA" id="ARBA00023242"/>
    </source>
</evidence>
<dbReference type="GO" id="GO:0005634">
    <property type="term" value="C:nucleus"/>
    <property type="evidence" value="ECO:0007669"/>
    <property type="project" value="UniProtKB-SubCell"/>
</dbReference>
<evidence type="ECO:0000256" key="3">
    <source>
        <dbReference type="ARBA" id="ARBA00022664"/>
    </source>
</evidence>